<protein>
    <submittedName>
        <fullName evidence="2">Uncharacterized protein</fullName>
    </submittedName>
</protein>
<gene>
    <name evidence="2" type="ORF">J07HQW1_03480</name>
</gene>
<dbReference type="AlphaFoldDB" id="U1NA28"/>
<name>U1NA28_9EURY</name>
<sequence>MLFSCSQYHTTVVGNLTIVSLRTHTPTSTERPVTRSAAASDTETKLPTTDNMGGVAWLMLPFTLVNVHIDTLNDISILLFCEKIKQKTHTNQHHCI</sequence>
<dbReference type="HOGENOM" id="CLU_2353170_0_0_2"/>
<evidence type="ECO:0000313" key="3">
    <source>
        <dbReference type="Proteomes" id="UP000030649"/>
    </source>
</evidence>
<reference evidence="2 3" key="1">
    <citation type="journal article" date="2013" name="PLoS ONE">
        <title>Assembly-driven community genomics of a hypersaline microbial ecosystem.</title>
        <authorList>
            <person name="Podell S."/>
            <person name="Ugalde J.A."/>
            <person name="Narasingarao P."/>
            <person name="Banfield J.F."/>
            <person name="Heidelberg K.B."/>
            <person name="Allen E.E."/>
        </authorList>
    </citation>
    <scope>NUCLEOTIDE SEQUENCE [LARGE SCALE GENOMIC DNA]</scope>
    <source>
        <strain evidence="3">J07HQW1</strain>
    </source>
</reference>
<dbReference type="Proteomes" id="UP000030649">
    <property type="component" value="Unassembled WGS sequence"/>
</dbReference>
<proteinExistence type="predicted"/>
<evidence type="ECO:0000256" key="1">
    <source>
        <dbReference type="SAM" id="MobiDB-lite"/>
    </source>
</evidence>
<dbReference type="STRING" id="1238424.J07HQW1_03480"/>
<dbReference type="EMBL" id="KE356560">
    <property type="protein sequence ID" value="ERG93418.1"/>
    <property type="molecule type" value="Genomic_DNA"/>
</dbReference>
<evidence type="ECO:0000313" key="2">
    <source>
        <dbReference type="EMBL" id="ERG93418.1"/>
    </source>
</evidence>
<organism evidence="2 3">
    <name type="scientific">Haloquadratum walsbyi J07HQW1</name>
    <dbReference type="NCBI Taxonomy" id="1238424"/>
    <lineage>
        <taxon>Archaea</taxon>
        <taxon>Methanobacteriati</taxon>
        <taxon>Methanobacteriota</taxon>
        <taxon>Stenosarchaea group</taxon>
        <taxon>Halobacteria</taxon>
        <taxon>Halobacteriales</taxon>
        <taxon>Haloferacaceae</taxon>
        <taxon>Haloquadratum</taxon>
    </lineage>
</organism>
<feature type="region of interest" description="Disordered" evidence="1">
    <location>
        <begin position="24"/>
        <end position="47"/>
    </location>
</feature>
<accession>U1NA28</accession>